<protein>
    <submittedName>
        <fullName evidence="4">CwfJ C-terminus 2-domain-containing protein-like protein</fullName>
    </submittedName>
</protein>
<feature type="compositionally biased region" description="Basic and acidic residues" evidence="1">
    <location>
        <begin position="313"/>
        <end position="324"/>
    </location>
</feature>
<dbReference type="InterPro" id="IPR036265">
    <property type="entry name" value="HIT-like_sf"/>
</dbReference>
<dbReference type="Pfam" id="PF04676">
    <property type="entry name" value="CwfJ_C_2"/>
    <property type="match status" value="1"/>
</dbReference>
<evidence type="ECO:0000259" key="3">
    <source>
        <dbReference type="Pfam" id="PF04677"/>
    </source>
</evidence>
<dbReference type="SUPFAM" id="SSF54197">
    <property type="entry name" value="HIT-like"/>
    <property type="match status" value="1"/>
</dbReference>
<dbReference type="Proteomes" id="UP000800096">
    <property type="component" value="Unassembled WGS sequence"/>
</dbReference>
<dbReference type="GO" id="GO:0071014">
    <property type="term" value="C:post-mRNA release spliceosomal complex"/>
    <property type="evidence" value="ECO:0007669"/>
    <property type="project" value="TreeGrafter"/>
</dbReference>
<evidence type="ECO:0000259" key="2">
    <source>
        <dbReference type="Pfam" id="PF04676"/>
    </source>
</evidence>
<organism evidence="4 5">
    <name type="scientific">Ampelomyces quisqualis</name>
    <name type="common">Powdery mildew agent</name>
    <dbReference type="NCBI Taxonomy" id="50730"/>
    <lineage>
        <taxon>Eukaryota</taxon>
        <taxon>Fungi</taxon>
        <taxon>Dikarya</taxon>
        <taxon>Ascomycota</taxon>
        <taxon>Pezizomycotina</taxon>
        <taxon>Dothideomycetes</taxon>
        <taxon>Pleosporomycetidae</taxon>
        <taxon>Pleosporales</taxon>
        <taxon>Pleosporineae</taxon>
        <taxon>Phaeosphaeriaceae</taxon>
        <taxon>Ampelomyces</taxon>
    </lineage>
</organism>
<dbReference type="CDD" id="cd07380">
    <property type="entry name" value="MPP_CWF19_N"/>
    <property type="match status" value="1"/>
</dbReference>
<dbReference type="OrthoDB" id="444325at2759"/>
<proteinExistence type="predicted"/>
<dbReference type="PANTHER" id="PTHR12072:SF4">
    <property type="entry name" value="CWF19-LIKE PROTEIN 1"/>
    <property type="match status" value="1"/>
</dbReference>
<keyword evidence="5" id="KW-1185">Reference proteome</keyword>
<dbReference type="InterPro" id="IPR040194">
    <property type="entry name" value="Cwf19-like"/>
</dbReference>
<name>A0A6A5QNA8_AMPQU</name>
<dbReference type="GO" id="GO:0061632">
    <property type="term" value="F:RNA lariat debranching enzyme activator activity"/>
    <property type="evidence" value="ECO:0007669"/>
    <property type="project" value="TreeGrafter"/>
</dbReference>
<dbReference type="InterPro" id="IPR006768">
    <property type="entry name" value="Cwf19-like_C_dom-1"/>
</dbReference>
<dbReference type="InterPro" id="IPR006767">
    <property type="entry name" value="Cwf19-like_C_dom-2"/>
</dbReference>
<feature type="domain" description="Cwf19-like C-terminal" evidence="3">
    <location>
        <begin position="351"/>
        <end position="474"/>
    </location>
</feature>
<evidence type="ECO:0000256" key="1">
    <source>
        <dbReference type="SAM" id="MobiDB-lite"/>
    </source>
</evidence>
<dbReference type="AlphaFoldDB" id="A0A6A5QNA8"/>
<evidence type="ECO:0000313" key="5">
    <source>
        <dbReference type="Proteomes" id="UP000800096"/>
    </source>
</evidence>
<feature type="compositionally biased region" description="Basic residues" evidence="1">
    <location>
        <begin position="335"/>
        <end position="344"/>
    </location>
</feature>
<accession>A0A6A5QNA8</accession>
<feature type="domain" description="Cwf19-like protein C-terminal" evidence="2">
    <location>
        <begin position="524"/>
        <end position="583"/>
    </location>
</feature>
<sequence length="586" mass="65940">MKPDDAARLHKNFALPSAPRFAGRRLIIAQFNTTRVSSLHRTPWLPKCKVVLGDVNGQFKTVFQKLGALHAKNNFAFAIVAGSLFGEVKEDGRSSDADVQLLLDGKIDVPLPTYFALPRHPLPSAIVEKLETSNDEVCHNLFFLGKRSITKTSEGIRIVALGGQLDSNIIAGQSKDKYSPFYGDTEAKILRGATSADILITSEWPEEIRKRSRVEFKPDVEPPAQQCISDLDAVLKPKYHFSTSGNTFYEREPFFHGPNDETDNLYPITRFISMAAYGNPNKQKWIYAFSIDPSTSHPTAPPAGSTACPVTMSEKKRSAPENREQALVYDDGSRGRKSHKRRRGENRGPLSASECFFCLANENIATHLVASIGENSYMTTAKGPLPTAQTFSKLGFPGHMLIIPFTHQPTLGSMEEEERQTTYAEMQKYRVAMNKMLKSVAGDEYGSVTWEVSKASLPHTHWQYLPVPAELIQKGLVEAAFKALAENMHWPNFKKVDVADGFEETSDFFRVLIWDPKNVPAQQTSYVLRFDEKTRFHSQFGREVLAKLLRLDKRIDWRDCGQTQAEEEQDVARFKEAFKEFDFASE</sequence>
<gene>
    <name evidence="4" type="ORF">BDU57DRAFT_538611</name>
</gene>
<dbReference type="Gene3D" id="3.30.428.10">
    <property type="entry name" value="HIT-like"/>
    <property type="match status" value="1"/>
</dbReference>
<feature type="region of interest" description="Disordered" evidence="1">
    <location>
        <begin position="296"/>
        <end position="348"/>
    </location>
</feature>
<dbReference type="Pfam" id="PF04677">
    <property type="entry name" value="CwfJ_C_1"/>
    <property type="match status" value="1"/>
</dbReference>
<dbReference type="PANTHER" id="PTHR12072">
    <property type="entry name" value="CWF19, CELL CYCLE CONTROL PROTEIN"/>
    <property type="match status" value="1"/>
</dbReference>
<dbReference type="EMBL" id="ML979135">
    <property type="protein sequence ID" value="KAF1916290.1"/>
    <property type="molecule type" value="Genomic_DNA"/>
</dbReference>
<evidence type="ECO:0000313" key="4">
    <source>
        <dbReference type="EMBL" id="KAF1916290.1"/>
    </source>
</evidence>
<reference evidence="4" key="1">
    <citation type="journal article" date="2020" name="Stud. Mycol.">
        <title>101 Dothideomycetes genomes: a test case for predicting lifestyles and emergence of pathogens.</title>
        <authorList>
            <person name="Haridas S."/>
            <person name="Albert R."/>
            <person name="Binder M."/>
            <person name="Bloem J."/>
            <person name="Labutti K."/>
            <person name="Salamov A."/>
            <person name="Andreopoulos B."/>
            <person name="Baker S."/>
            <person name="Barry K."/>
            <person name="Bills G."/>
            <person name="Bluhm B."/>
            <person name="Cannon C."/>
            <person name="Castanera R."/>
            <person name="Culley D."/>
            <person name="Daum C."/>
            <person name="Ezra D."/>
            <person name="Gonzalez J."/>
            <person name="Henrissat B."/>
            <person name="Kuo A."/>
            <person name="Liang C."/>
            <person name="Lipzen A."/>
            <person name="Lutzoni F."/>
            <person name="Magnuson J."/>
            <person name="Mondo S."/>
            <person name="Nolan M."/>
            <person name="Ohm R."/>
            <person name="Pangilinan J."/>
            <person name="Park H.-J."/>
            <person name="Ramirez L."/>
            <person name="Alfaro M."/>
            <person name="Sun H."/>
            <person name="Tritt A."/>
            <person name="Yoshinaga Y."/>
            <person name="Zwiers L.-H."/>
            <person name="Turgeon B."/>
            <person name="Goodwin S."/>
            <person name="Spatafora J."/>
            <person name="Crous P."/>
            <person name="Grigoriev I."/>
        </authorList>
    </citation>
    <scope>NUCLEOTIDE SEQUENCE</scope>
    <source>
        <strain evidence="4">HMLAC05119</strain>
    </source>
</reference>
<dbReference type="GO" id="GO:0000398">
    <property type="term" value="P:mRNA splicing, via spliceosome"/>
    <property type="evidence" value="ECO:0007669"/>
    <property type="project" value="TreeGrafter"/>
</dbReference>